<dbReference type="PRINTS" id="PR00385">
    <property type="entry name" value="P450"/>
</dbReference>
<dbReference type="GO" id="GO:0020037">
    <property type="term" value="F:heme binding"/>
    <property type="evidence" value="ECO:0007669"/>
    <property type="project" value="InterPro"/>
</dbReference>
<evidence type="ECO:0000256" key="12">
    <source>
        <dbReference type="ARBA" id="ARBA00023136"/>
    </source>
</evidence>
<dbReference type="PROSITE" id="PS00086">
    <property type="entry name" value="CYTOCHROME_P450"/>
    <property type="match status" value="1"/>
</dbReference>
<proteinExistence type="inferred from homology"/>
<dbReference type="AlphaFoldDB" id="A0A9D4PNE2"/>
<accession>A0A9D4PNE2</accession>
<dbReference type="GO" id="GO:0005789">
    <property type="term" value="C:endoplasmic reticulum membrane"/>
    <property type="evidence" value="ECO:0007669"/>
    <property type="project" value="UniProtKB-SubCell"/>
</dbReference>
<evidence type="ECO:0000256" key="7">
    <source>
        <dbReference type="ARBA" id="ARBA00022824"/>
    </source>
</evidence>
<dbReference type="Proteomes" id="UP000821837">
    <property type="component" value="Chromosome 6"/>
</dbReference>
<name>A0A9D4PNE2_RHISA</name>
<dbReference type="GO" id="GO:0016705">
    <property type="term" value="F:oxidoreductase activity, acting on paired donors, with incorporation or reduction of molecular oxygen"/>
    <property type="evidence" value="ECO:0007669"/>
    <property type="project" value="InterPro"/>
</dbReference>
<reference evidence="15" key="1">
    <citation type="journal article" date="2020" name="Cell">
        <title>Large-Scale Comparative Analyses of Tick Genomes Elucidate Their Genetic Diversity and Vector Capacities.</title>
        <authorList>
            <consortium name="Tick Genome and Microbiome Consortium (TIGMIC)"/>
            <person name="Jia N."/>
            <person name="Wang J."/>
            <person name="Shi W."/>
            <person name="Du L."/>
            <person name="Sun Y."/>
            <person name="Zhan W."/>
            <person name="Jiang J.F."/>
            <person name="Wang Q."/>
            <person name="Zhang B."/>
            <person name="Ji P."/>
            <person name="Bell-Sakyi L."/>
            <person name="Cui X.M."/>
            <person name="Yuan T.T."/>
            <person name="Jiang B.G."/>
            <person name="Yang W.F."/>
            <person name="Lam T.T."/>
            <person name="Chang Q.C."/>
            <person name="Ding S.J."/>
            <person name="Wang X.J."/>
            <person name="Zhu J.G."/>
            <person name="Ruan X.D."/>
            <person name="Zhao L."/>
            <person name="Wei J.T."/>
            <person name="Ye R.Z."/>
            <person name="Que T.C."/>
            <person name="Du C.H."/>
            <person name="Zhou Y.H."/>
            <person name="Cheng J.X."/>
            <person name="Dai P.F."/>
            <person name="Guo W.B."/>
            <person name="Han X.H."/>
            <person name="Huang E.J."/>
            <person name="Li L.F."/>
            <person name="Wei W."/>
            <person name="Gao Y.C."/>
            <person name="Liu J.Z."/>
            <person name="Shao H.Z."/>
            <person name="Wang X."/>
            <person name="Wang C.C."/>
            <person name="Yang T.C."/>
            <person name="Huo Q.B."/>
            <person name="Li W."/>
            <person name="Chen H.Y."/>
            <person name="Chen S.E."/>
            <person name="Zhou L.G."/>
            <person name="Ni X.B."/>
            <person name="Tian J.H."/>
            <person name="Sheng Y."/>
            <person name="Liu T."/>
            <person name="Pan Y.S."/>
            <person name="Xia L.Y."/>
            <person name="Li J."/>
            <person name="Zhao F."/>
            <person name="Cao W.C."/>
        </authorList>
    </citation>
    <scope>NUCLEOTIDE SEQUENCE</scope>
    <source>
        <strain evidence="15">Rsan-2018</strain>
    </source>
</reference>
<organism evidence="15 16">
    <name type="scientific">Rhipicephalus sanguineus</name>
    <name type="common">Brown dog tick</name>
    <name type="synonym">Ixodes sanguineus</name>
    <dbReference type="NCBI Taxonomy" id="34632"/>
    <lineage>
        <taxon>Eukaryota</taxon>
        <taxon>Metazoa</taxon>
        <taxon>Ecdysozoa</taxon>
        <taxon>Arthropoda</taxon>
        <taxon>Chelicerata</taxon>
        <taxon>Arachnida</taxon>
        <taxon>Acari</taxon>
        <taxon>Parasitiformes</taxon>
        <taxon>Ixodida</taxon>
        <taxon>Ixodoidea</taxon>
        <taxon>Ixodidae</taxon>
        <taxon>Rhipicephalinae</taxon>
        <taxon>Rhipicephalus</taxon>
        <taxon>Rhipicephalus</taxon>
    </lineage>
</organism>
<dbReference type="PRINTS" id="PR00463">
    <property type="entry name" value="EP450I"/>
</dbReference>
<dbReference type="FunFam" id="1.10.630.10:FF:000182">
    <property type="entry name" value="Cytochrome P450 3A4"/>
    <property type="match status" value="1"/>
</dbReference>
<dbReference type="GO" id="GO:0004497">
    <property type="term" value="F:monooxygenase activity"/>
    <property type="evidence" value="ECO:0007669"/>
    <property type="project" value="UniProtKB-KW"/>
</dbReference>
<dbReference type="PANTHER" id="PTHR24292:SF54">
    <property type="entry name" value="CYP9F3-RELATED"/>
    <property type="match status" value="1"/>
</dbReference>
<keyword evidence="5 13" id="KW-0349">Heme</keyword>
<evidence type="ECO:0000256" key="14">
    <source>
        <dbReference type="RuleBase" id="RU000461"/>
    </source>
</evidence>
<keyword evidence="11 14" id="KW-0503">Monooxygenase</keyword>
<evidence type="ECO:0000256" key="11">
    <source>
        <dbReference type="ARBA" id="ARBA00023033"/>
    </source>
</evidence>
<evidence type="ECO:0000256" key="8">
    <source>
        <dbReference type="ARBA" id="ARBA00022848"/>
    </source>
</evidence>
<keyword evidence="16" id="KW-1185">Reference proteome</keyword>
<evidence type="ECO:0000256" key="10">
    <source>
        <dbReference type="ARBA" id="ARBA00023004"/>
    </source>
</evidence>
<evidence type="ECO:0000313" key="16">
    <source>
        <dbReference type="Proteomes" id="UP000821837"/>
    </source>
</evidence>
<keyword evidence="8" id="KW-0492">Microsome</keyword>
<feature type="binding site" description="axial binding residue" evidence="13">
    <location>
        <position position="160"/>
    </location>
    <ligand>
        <name>heme</name>
        <dbReference type="ChEBI" id="CHEBI:30413"/>
    </ligand>
    <ligandPart>
        <name>Fe</name>
        <dbReference type="ChEBI" id="CHEBI:18248"/>
    </ligandPart>
</feature>
<comment type="similarity">
    <text evidence="4 14">Belongs to the cytochrome P450 family.</text>
</comment>
<evidence type="ECO:0000256" key="1">
    <source>
        <dbReference type="ARBA" id="ARBA00001971"/>
    </source>
</evidence>
<evidence type="ECO:0000256" key="5">
    <source>
        <dbReference type="ARBA" id="ARBA00022617"/>
    </source>
</evidence>
<dbReference type="Gene3D" id="1.10.630.10">
    <property type="entry name" value="Cytochrome P450"/>
    <property type="match status" value="1"/>
</dbReference>
<dbReference type="InterPro" id="IPR001128">
    <property type="entry name" value="Cyt_P450"/>
</dbReference>
<sequence>MRAVLTEDEALAQCVLFFVGGQETTASMVAFAAHLLAVHPDVQDKLRREVDECIATHGSEPSMDAVARLKYLHCIVSETLRLYPTAPRLERSAVEDCVLGETGIKIRKGGMVTVPLYALHRDPEFFPEPDAFKPERFSEENADSIKPYTYLPFGAGPRNCIGMRLGLHAIKVALLHSVHKVQFVRTEKTQVPLKMATVFGAVTAEDMTPIKTGRLYSSWRKSYQLLETN</sequence>
<comment type="cofactor">
    <cofactor evidence="1 13">
        <name>heme</name>
        <dbReference type="ChEBI" id="CHEBI:30413"/>
    </cofactor>
</comment>
<comment type="subcellular location">
    <subcellularLocation>
        <location evidence="3">Endoplasmic reticulum membrane</location>
        <topology evidence="3">Peripheral membrane protein</topology>
    </subcellularLocation>
    <subcellularLocation>
        <location evidence="2">Microsome membrane</location>
        <topology evidence="2">Peripheral membrane protein</topology>
    </subcellularLocation>
</comment>
<dbReference type="GO" id="GO:0005506">
    <property type="term" value="F:iron ion binding"/>
    <property type="evidence" value="ECO:0007669"/>
    <property type="project" value="InterPro"/>
</dbReference>
<evidence type="ECO:0000256" key="4">
    <source>
        <dbReference type="ARBA" id="ARBA00010617"/>
    </source>
</evidence>
<keyword evidence="6 13" id="KW-0479">Metal-binding</keyword>
<comment type="caution">
    <text evidence="15">The sequence shown here is derived from an EMBL/GenBank/DDBJ whole genome shotgun (WGS) entry which is preliminary data.</text>
</comment>
<reference evidence="15" key="2">
    <citation type="submission" date="2021-09" db="EMBL/GenBank/DDBJ databases">
        <authorList>
            <person name="Jia N."/>
            <person name="Wang J."/>
            <person name="Shi W."/>
            <person name="Du L."/>
            <person name="Sun Y."/>
            <person name="Zhan W."/>
            <person name="Jiang J."/>
            <person name="Wang Q."/>
            <person name="Zhang B."/>
            <person name="Ji P."/>
            <person name="Sakyi L.B."/>
            <person name="Cui X."/>
            <person name="Yuan T."/>
            <person name="Jiang B."/>
            <person name="Yang W."/>
            <person name="Lam T.T.-Y."/>
            <person name="Chang Q."/>
            <person name="Ding S."/>
            <person name="Wang X."/>
            <person name="Zhu J."/>
            <person name="Ruan X."/>
            <person name="Zhao L."/>
            <person name="Wei J."/>
            <person name="Que T."/>
            <person name="Du C."/>
            <person name="Cheng J."/>
            <person name="Dai P."/>
            <person name="Han X."/>
            <person name="Huang E."/>
            <person name="Gao Y."/>
            <person name="Liu J."/>
            <person name="Shao H."/>
            <person name="Ye R."/>
            <person name="Li L."/>
            <person name="Wei W."/>
            <person name="Wang X."/>
            <person name="Wang C."/>
            <person name="Huo Q."/>
            <person name="Li W."/>
            <person name="Guo W."/>
            <person name="Chen H."/>
            <person name="Chen S."/>
            <person name="Zhou L."/>
            <person name="Zhou L."/>
            <person name="Ni X."/>
            <person name="Tian J."/>
            <person name="Zhou Y."/>
            <person name="Sheng Y."/>
            <person name="Liu T."/>
            <person name="Pan Y."/>
            <person name="Xia L."/>
            <person name="Li J."/>
            <person name="Zhao F."/>
            <person name="Cao W."/>
        </authorList>
    </citation>
    <scope>NUCLEOTIDE SEQUENCE</scope>
    <source>
        <strain evidence="15">Rsan-2018</strain>
        <tissue evidence="15">Larvae</tissue>
    </source>
</reference>
<dbReference type="SUPFAM" id="SSF48264">
    <property type="entry name" value="Cytochrome P450"/>
    <property type="match status" value="1"/>
</dbReference>
<keyword evidence="9 14" id="KW-0560">Oxidoreductase</keyword>
<evidence type="ECO:0008006" key="17">
    <source>
        <dbReference type="Google" id="ProtNLM"/>
    </source>
</evidence>
<dbReference type="InterPro" id="IPR036396">
    <property type="entry name" value="Cyt_P450_sf"/>
</dbReference>
<evidence type="ECO:0000256" key="3">
    <source>
        <dbReference type="ARBA" id="ARBA00004406"/>
    </source>
</evidence>
<keyword evidence="10 13" id="KW-0408">Iron</keyword>
<dbReference type="InterPro" id="IPR017972">
    <property type="entry name" value="Cyt_P450_CS"/>
</dbReference>
<dbReference type="EMBL" id="JABSTV010001252">
    <property type="protein sequence ID" value="KAH7946632.1"/>
    <property type="molecule type" value="Genomic_DNA"/>
</dbReference>
<dbReference type="InterPro" id="IPR050476">
    <property type="entry name" value="Insect_CytP450_Detox"/>
</dbReference>
<gene>
    <name evidence="15" type="ORF">HPB52_002214</name>
</gene>
<protein>
    <recommendedName>
        <fullName evidence="17">Cytochrome P450</fullName>
    </recommendedName>
</protein>
<dbReference type="PANTHER" id="PTHR24292">
    <property type="entry name" value="CYTOCHROME P450"/>
    <property type="match status" value="1"/>
</dbReference>
<dbReference type="InterPro" id="IPR002401">
    <property type="entry name" value="Cyt_P450_E_grp-I"/>
</dbReference>
<evidence type="ECO:0000256" key="13">
    <source>
        <dbReference type="PIRSR" id="PIRSR602401-1"/>
    </source>
</evidence>
<dbReference type="VEuPathDB" id="VectorBase:RSAN_042314"/>
<evidence type="ECO:0000256" key="2">
    <source>
        <dbReference type="ARBA" id="ARBA00004174"/>
    </source>
</evidence>
<evidence type="ECO:0000256" key="9">
    <source>
        <dbReference type="ARBA" id="ARBA00023002"/>
    </source>
</evidence>
<evidence type="ECO:0000256" key="6">
    <source>
        <dbReference type="ARBA" id="ARBA00022723"/>
    </source>
</evidence>
<evidence type="ECO:0000313" key="15">
    <source>
        <dbReference type="EMBL" id="KAH7946632.1"/>
    </source>
</evidence>
<keyword evidence="12" id="KW-0472">Membrane</keyword>
<keyword evidence="7" id="KW-0256">Endoplasmic reticulum</keyword>
<dbReference type="Pfam" id="PF00067">
    <property type="entry name" value="p450"/>
    <property type="match status" value="1"/>
</dbReference>